<gene>
    <name evidence="2" type="ORF">Cgig2_012402</name>
</gene>
<keyword evidence="3" id="KW-1185">Reference proteome</keyword>
<evidence type="ECO:0000313" key="3">
    <source>
        <dbReference type="Proteomes" id="UP001153076"/>
    </source>
</evidence>
<dbReference type="AlphaFoldDB" id="A0A9Q1JH99"/>
<organism evidence="2 3">
    <name type="scientific">Carnegiea gigantea</name>
    <dbReference type="NCBI Taxonomy" id="171969"/>
    <lineage>
        <taxon>Eukaryota</taxon>
        <taxon>Viridiplantae</taxon>
        <taxon>Streptophyta</taxon>
        <taxon>Embryophyta</taxon>
        <taxon>Tracheophyta</taxon>
        <taxon>Spermatophyta</taxon>
        <taxon>Magnoliopsida</taxon>
        <taxon>eudicotyledons</taxon>
        <taxon>Gunneridae</taxon>
        <taxon>Pentapetalae</taxon>
        <taxon>Caryophyllales</taxon>
        <taxon>Cactineae</taxon>
        <taxon>Cactaceae</taxon>
        <taxon>Cactoideae</taxon>
        <taxon>Echinocereeae</taxon>
        <taxon>Carnegiea</taxon>
    </lineage>
</organism>
<evidence type="ECO:0000256" key="1">
    <source>
        <dbReference type="SAM" id="MobiDB-lite"/>
    </source>
</evidence>
<dbReference type="Proteomes" id="UP001153076">
    <property type="component" value="Unassembled WGS sequence"/>
</dbReference>
<comment type="caution">
    <text evidence="2">The sequence shown here is derived from an EMBL/GenBank/DDBJ whole genome shotgun (WGS) entry which is preliminary data.</text>
</comment>
<accession>A0A9Q1JH99</accession>
<feature type="region of interest" description="Disordered" evidence="1">
    <location>
        <begin position="137"/>
        <end position="164"/>
    </location>
</feature>
<sequence>MADQREQSETKIVEEVGRVVEQAKELQEAAASFISSSSKEEQTLRQRAVALDSSIFKLRSAINSLIFDRRIDPKLAERLEDELNRAKCILADGDASAFLPGETENLATPWLPNNYVAAQFLHMPPTRGGRRCMAYRPQERDSERDRGLRLRDAKREKCQEGESGADQQWWMSAIQWPVTGALGQCRSMEELG</sequence>
<dbReference type="EMBL" id="JAKOGI010001528">
    <property type="protein sequence ID" value="KAJ8425162.1"/>
    <property type="molecule type" value="Genomic_DNA"/>
</dbReference>
<feature type="compositionally biased region" description="Basic and acidic residues" evidence="1">
    <location>
        <begin position="137"/>
        <end position="160"/>
    </location>
</feature>
<reference evidence="2" key="1">
    <citation type="submission" date="2022-04" db="EMBL/GenBank/DDBJ databases">
        <title>Carnegiea gigantea Genome sequencing and assembly v2.</title>
        <authorList>
            <person name="Copetti D."/>
            <person name="Sanderson M.J."/>
            <person name="Burquez A."/>
            <person name="Wojciechowski M.F."/>
        </authorList>
    </citation>
    <scope>NUCLEOTIDE SEQUENCE</scope>
    <source>
        <strain evidence="2">SGP5-SGP5p</strain>
        <tissue evidence="2">Aerial part</tissue>
    </source>
</reference>
<evidence type="ECO:0000313" key="2">
    <source>
        <dbReference type="EMBL" id="KAJ8425162.1"/>
    </source>
</evidence>
<protein>
    <submittedName>
        <fullName evidence="2">Uncharacterized protein</fullName>
    </submittedName>
</protein>
<proteinExistence type="predicted"/>
<name>A0A9Q1JH99_9CARY</name>
<dbReference type="OrthoDB" id="2015098at2759"/>